<comment type="caution">
    <text evidence="3">The sequence shown here is derived from an EMBL/GenBank/DDBJ whole genome shotgun (WGS) entry which is preliminary data.</text>
</comment>
<evidence type="ECO:0000256" key="2">
    <source>
        <dbReference type="SAM" id="Phobius"/>
    </source>
</evidence>
<keyword evidence="2" id="KW-0812">Transmembrane</keyword>
<dbReference type="RefSeq" id="WP_160753194.1">
    <property type="nucleotide sequence ID" value="NZ_WTYA01000006.1"/>
</dbReference>
<dbReference type="EMBL" id="WTYA01000006">
    <property type="protein sequence ID" value="MXP28886.1"/>
    <property type="molecule type" value="Genomic_DNA"/>
</dbReference>
<evidence type="ECO:0000313" key="3">
    <source>
        <dbReference type="EMBL" id="MXP28886.1"/>
    </source>
</evidence>
<evidence type="ECO:0000256" key="1">
    <source>
        <dbReference type="SAM" id="MobiDB-lite"/>
    </source>
</evidence>
<proteinExistence type="predicted"/>
<dbReference type="Proteomes" id="UP000439780">
    <property type="component" value="Unassembled WGS sequence"/>
</dbReference>
<feature type="transmembrane region" description="Helical" evidence="2">
    <location>
        <begin position="12"/>
        <end position="36"/>
    </location>
</feature>
<protein>
    <recommendedName>
        <fullName evidence="5">DUF4350 domain-containing protein</fullName>
    </recommendedName>
</protein>
<gene>
    <name evidence="3" type="ORF">GRI58_08630</name>
</gene>
<name>A0A845AK10_9SPHN</name>
<evidence type="ECO:0000313" key="4">
    <source>
        <dbReference type="Proteomes" id="UP000439780"/>
    </source>
</evidence>
<keyword evidence="2" id="KW-0472">Membrane</keyword>
<sequence>MSDIGPNSGDRGIFSVATVAILLAIGIASFFGALLLGAYAPVLRQSGGGGEHAMSRSAVGFAGIVRLASDMGRNPEIIRQRSRWMNAQLVVATPESASIPIGNLLTTRQYKTTLLVLPKWETVADDGHRGWVRIKGLLPRSEPEGVLAPGDDYTIARRDKSVGQLTNAADIPGKIVFAAPKHLQVITSYKPGGSSSTSSSSNADDDAPLPQKFEPLITDGKGGTVLGRLGNLYILADPDLIDNAGLKDERNAASALMLLDWLNRLHPQSIGFDVTLNGLGGSRNLLELAFGPPFLAVTLSLLAVGLLLGWQAIWRFGAAQQRERAIPFGKAALVENGAALIRKARRARHFGGRYATVIQEQAVKAFGVPARINGDAIISYLDEIDEHNRFSDLAFAAQEAGDETAMLDAAQALYRWQQEKLGDT</sequence>
<keyword evidence="4" id="KW-1185">Reference proteome</keyword>
<dbReference type="AlphaFoldDB" id="A0A845AK10"/>
<organism evidence="3 4">
    <name type="scientific">Qipengyuania algicida</name>
    <dbReference type="NCBI Taxonomy" id="1836209"/>
    <lineage>
        <taxon>Bacteria</taxon>
        <taxon>Pseudomonadati</taxon>
        <taxon>Pseudomonadota</taxon>
        <taxon>Alphaproteobacteria</taxon>
        <taxon>Sphingomonadales</taxon>
        <taxon>Erythrobacteraceae</taxon>
        <taxon>Qipengyuania</taxon>
    </lineage>
</organism>
<feature type="transmembrane region" description="Helical" evidence="2">
    <location>
        <begin position="294"/>
        <end position="314"/>
    </location>
</feature>
<evidence type="ECO:0008006" key="5">
    <source>
        <dbReference type="Google" id="ProtNLM"/>
    </source>
</evidence>
<reference evidence="3 4" key="1">
    <citation type="submission" date="2019-12" db="EMBL/GenBank/DDBJ databases">
        <title>Genomic-based taxomic classification of the family Erythrobacteraceae.</title>
        <authorList>
            <person name="Xu L."/>
        </authorList>
    </citation>
    <scope>NUCLEOTIDE SEQUENCE [LARGE SCALE GENOMIC DNA]</scope>
    <source>
        <strain evidence="3 4">KEMB 9005-328</strain>
    </source>
</reference>
<dbReference type="OrthoDB" id="7198805at2"/>
<keyword evidence="2" id="KW-1133">Transmembrane helix</keyword>
<feature type="region of interest" description="Disordered" evidence="1">
    <location>
        <begin position="189"/>
        <end position="211"/>
    </location>
</feature>
<accession>A0A845AK10</accession>